<gene>
    <name evidence="1" type="ORF">H5410_023466</name>
</gene>
<name>A0A9J5ZGY5_SOLCO</name>
<feature type="non-terminal residue" evidence="1">
    <location>
        <position position="158"/>
    </location>
</feature>
<keyword evidence="2" id="KW-1185">Reference proteome</keyword>
<dbReference type="AlphaFoldDB" id="A0A9J5ZGY5"/>
<dbReference type="EMBL" id="JACXVP010000004">
    <property type="protein sequence ID" value="KAG5612185.1"/>
    <property type="molecule type" value="Genomic_DNA"/>
</dbReference>
<reference evidence="1 2" key="1">
    <citation type="submission" date="2020-09" db="EMBL/GenBank/DDBJ databases">
        <title>De no assembly of potato wild relative species, Solanum commersonii.</title>
        <authorList>
            <person name="Cho K."/>
        </authorList>
    </citation>
    <scope>NUCLEOTIDE SEQUENCE [LARGE SCALE GENOMIC DNA]</scope>
    <source>
        <strain evidence="1">LZ3.2</strain>
        <tissue evidence="1">Leaf</tissue>
    </source>
</reference>
<evidence type="ECO:0000313" key="1">
    <source>
        <dbReference type="EMBL" id="KAG5612185.1"/>
    </source>
</evidence>
<accession>A0A9J5ZGY5</accession>
<dbReference type="OrthoDB" id="1737968at2759"/>
<sequence length="158" mass="18117">MVSMMMIVKACFSNIRSGRLRAFAFARLETSQCLCFADHYRMILRLVSQNIRSGRLSAFAFARLESICCFYPSLDILRLVSQNIRSGRLSAFAFARLESICCFYPSLDVVRYCLLCYHTIFTTFRTLKLHYIPGEIAQVEFDDGRLYADLSEVVSSAQ</sequence>
<organism evidence="1 2">
    <name type="scientific">Solanum commersonii</name>
    <name type="common">Commerson's wild potato</name>
    <name type="synonym">Commerson's nightshade</name>
    <dbReference type="NCBI Taxonomy" id="4109"/>
    <lineage>
        <taxon>Eukaryota</taxon>
        <taxon>Viridiplantae</taxon>
        <taxon>Streptophyta</taxon>
        <taxon>Embryophyta</taxon>
        <taxon>Tracheophyta</taxon>
        <taxon>Spermatophyta</taxon>
        <taxon>Magnoliopsida</taxon>
        <taxon>eudicotyledons</taxon>
        <taxon>Gunneridae</taxon>
        <taxon>Pentapetalae</taxon>
        <taxon>asterids</taxon>
        <taxon>lamiids</taxon>
        <taxon>Solanales</taxon>
        <taxon>Solanaceae</taxon>
        <taxon>Solanoideae</taxon>
        <taxon>Solaneae</taxon>
        <taxon>Solanum</taxon>
    </lineage>
</organism>
<evidence type="ECO:0000313" key="2">
    <source>
        <dbReference type="Proteomes" id="UP000824120"/>
    </source>
</evidence>
<comment type="caution">
    <text evidence="1">The sequence shown here is derived from an EMBL/GenBank/DDBJ whole genome shotgun (WGS) entry which is preliminary data.</text>
</comment>
<dbReference type="Proteomes" id="UP000824120">
    <property type="component" value="Chromosome 4"/>
</dbReference>
<proteinExistence type="predicted"/>
<protein>
    <submittedName>
        <fullName evidence="1">Uncharacterized protein</fullName>
    </submittedName>
</protein>